<dbReference type="PANTHER" id="PTHR43214">
    <property type="entry name" value="TWO-COMPONENT RESPONSE REGULATOR"/>
    <property type="match status" value="1"/>
</dbReference>
<dbReference type="InterPro" id="IPR000792">
    <property type="entry name" value="Tscrpt_reg_LuxR_C"/>
</dbReference>
<dbReference type="Pfam" id="PF00196">
    <property type="entry name" value="GerE"/>
    <property type="match status" value="1"/>
</dbReference>
<dbReference type="Proteomes" id="UP001500253">
    <property type="component" value="Unassembled WGS sequence"/>
</dbReference>
<feature type="compositionally biased region" description="Basic and acidic residues" evidence="4">
    <location>
        <begin position="10"/>
        <end position="20"/>
    </location>
</feature>
<evidence type="ECO:0000256" key="1">
    <source>
        <dbReference type="ARBA" id="ARBA00023015"/>
    </source>
</evidence>
<evidence type="ECO:0000256" key="3">
    <source>
        <dbReference type="ARBA" id="ARBA00023163"/>
    </source>
</evidence>
<organism evidence="6 7">
    <name type="scientific">Streptomyces cuspidosporus</name>
    <dbReference type="NCBI Taxonomy" id="66882"/>
    <lineage>
        <taxon>Bacteria</taxon>
        <taxon>Bacillati</taxon>
        <taxon>Actinomycetota</taxon>
        <taxon>Actinomycetes</taxon>
        <taxon>Kitasatosporales</taxon>
        <taxon>Streptomycetaceae</taxon>
        <taxon>Streptomyces</taxon>
    </lineage>
</organism>
<reference evidence="6 7" key="1">
    <citation type="journal article" date="2019" name="Int. J. Syst. Evol. Microbiol.">
        <title>The Global Catalogue of Microorganisms (GCM) 10K type strain sequencing project: providing services to taxonomists for standard genome sequencing and annotation.</title>
        <authorList>
            <consortium name="The Broad Institute Genomics Platform"/>
            <consortium name="The Broad Institute Genome Sequencing Center for Infectious Disease"/>
            <person name="Wu L."/>
            <person name="Ma J."/>
        </authorList>
    </citation>
    <scope>NUCLEOTIDE SEQUENCE [LARGE SCALE GENOMIC DNA]</scope>
    <source>
        <strain evidence="6 7">JCM 4316</strain>
    </source>
</reference>
<keyword evidence="3" id="KW-0804">Transcription</keyword>
<dbReference type="RefSeq" id="WP_346173669.1">
    <property type="nucleotide sequence ID" value="NZ_BAAASD010000004.1"/>
</dbReference>
<evidence type="ECO:0000256" key="2">
    <source>
        <dbReference type="ARBA" id="ARBA00023125"/>
    </source>
</evidence>
<dbReference type="EMBL" id="BAAASD010000004">
    <property type="protein sequence ID" value="GAA2332634.1"/>
    <property type="molecule type" value="Genomic_DNA"/>
</dbReference>
<dbReference type="InterPro" id="IPR016032">
    <property type="entry name" value="Sig_transdc_resp-reg_C-effctor"/>
</dbReference>
<evidence type="ECO:0000259" key="5">
    <source>
        <dbReference type="SMART" id="SM00421"/>
    </source>
</evidence>
<dbReference type="SMART" id="SM00421">
    <property type="entry name" value="HTH_LUXR"/>
    <property type="match status" value="1"/>
</dbReference>
<evidence type="ECO:0000313" key="6">
    <source>
        <dbReference type="EMBL" id="GAA2332634.1"/>
    </source>
</evidence>
<keyword evidence="1" id="KW-0805">Transcription regulation</keyword>
<comment type="caution">
    <text evidence="6">The sequence shown here is derived from an EMBL/GenBank/DDBJ whole genome shotgun (WGS) entry which is preliminary data.</text>
</comment>
<dbReference type="SUPFAM" id="SSF46894">
    <property type="entry name" value="C-terminal effector domain of the bipartite response regulators"/>
    <property type="match status" value="1"/>
</dbReference>
<proteinExistence type="predicted"/>
<feature type="region of interest" description="Disordered" evidence="4">
    <location>
        <begin position="1"/>
        <end position="20"/>
    </location>
</feature>
<evidence type="ECO:0000256" key="4">
    <source>
        <dbReference type="SAM" id="MobiDB-lite"/>
    </source>
</evidence>
<protein>
    <recommendedName>
        <fullName evidence="5">HTH luxR-type domain-containing protein</fullName>
    </recommendedName>
</protein>
<gene>
    <name evidence="6" type="ORF">GCM10010246_15090</name>
</gene>
<dbReference type="PANTHER" id="PTHR43214:SF24">
    <property type="entry name" value="TRANSCRIPTIONAL REGULATORY PROTEIN NARL-RELATED"/>
    <property type="match status" value="1"/>
</dbReference>
<evidence type="ECO:0000313" key="7">
    <source>
        <dbReference type="Proteomes" id="UP001500253"/>
    </source>
</evidence>
<dbReference type="Gene3D" id="1.10.10.10">
    <property type="entry name" value="Winged helix-like DNA-binding domain superfamily/Winged helix DNA-binding domain"/>
    <property type="match status" value="1"/>
</dbReference>
<name>A0ABN3FL46_9ACTN</name>
<dbReference type="CDD" id="cd06170">
    <property type="entry name" value="LuxR_C_like"/>
    <property type="match status" value="1"/>
</dbReference>
<sequence>MRTHCGPPSPERRSDPPDRFRPLADQAAVRAWLAAAVRGCSQEVLVSQPDAGRRVAPGLWDGPGPTASLAGRGVVVRVIHRHTARFDNALRAGMGRVVQGGGEVRTLADPVPPLIIFDRETVLVPTGEEGAAVAIRHPGVAHFMVEAFARAWAVAVPFEDGLRATGASEAASRVRATIIRLLAEGQTDAVIARRVGVSVRTCRNHIARIYQELGARSRFQLGVLVSRSGLLERLNDDLKDTPART</sequence>
<feature type="domain" description="HTH luxR-type" evidence="5">
    <location>
        <begin position="176"/>
        <end position="225"/>
    </location>
</feature>
<dbReference type="InterPro" id="IPR039420">
    <property type="entry name" value="WalR-like"/>
</dbReference>
<accession>A0ABN3FL46</accession>
<keyword evidence="2" id="KW-0238">DNA-binding</keyword>
<dbReference type="InterPro" id="IPR036388">
    <property type="entry name" value="WH-like_DNA-bd_sf"/>
</dbReference>
<keyword evidence="7" id="KW-1185">Reference proteome</keyword>